<name>A0AAN7SB66_9COLE</name>
<evidence type="ECO:0000313" key="9">
    <source>
        <dbReference type="EMBL" id="KAK4871949.1"/>
    </source>
</evidence>
<dbReference type="GO" id="GO:0022857">
    <property type="term" value="F:transmembrane transporter activity"/>
    <property type="evidence" value="ECO:0007669"/>
    <property type="project" value="InterPro"/>
</dbReference>
<evidence type="ECO:0000256" key="1">
    <source>
        <dbReference type="ARBA" id="ARBA00004141"/>
    </source>
</evidence>
<dbReference type="PROSITE" id="PS50850">
    <property type="entry name" value="MFS"/>
    <property type="match status" value="1"/>
</dbReference>
<feature type="transmembrane region" description="Helical" evidence="7">
    <location>
        <begin position="284"/>
        <end position="307"/>
    </location>
</feature>
<dbReference type="Pfam" id="PF07690">
    <property type="entry name" value="MFS_1"/>
    <property type="match status" value="1"/>
</dbReference>
<feature type="transmembrane region" description="Helical" evidence="7">
    <location>
        <begin position="537"/>
        <end position="555"/>
    </location>
</feature>
<keyword evidence="4 7" id="KW-0812">Transmembrane</keyword>
<feature type="transmembrane region" description="Helical" evidence="7">
    <location>
        <begin position="232"/>
        <end position="249"/>
    </location>
</feature>
<feature type="transmembrane region" description="Helical" evidence="7">
    <location>
        <begin position="621"/>
        <end position="644"/>
    </location>
</feature>
<reference evidence="10" key="1">
    <citation type="submission" date="2023-01" db="EMBL/GenBank/DDBJ databases">
        <title>Key to firefly adult light organ development and bioluminescence: homeobox transcription factors regulate luciferase expression and transportation to peroxisome.</title>
        <authorList>
            <person name="Fu X."/>
        </authorList>
    </citation>
    <scope>NUCLEOTIDE SEQUENCE [LARGE SCALE GENOMIC DNA]</scope>
</reference>
<dbReference type="PROSITE" id="PS00217">
    <property type="entry name" value="SUGAR_TRANSPORT_2"/>
    <property type="match status" value="1"/>
</dbReference>
<feature type="transmembrane region" description="Helical" evidence="7">
    <location>
        <begin position="588"/>
        <end position="609"/>
    </location>
</feature>
<evidence type="ECO:0000256" key="4">
    <source>
        <dbReference type="ARBA" id="ARBA00022692"/>
    </source>
</evidence>
<dbReference type="InterPro" id="IPR005829">
    <property type="entry name" value="Sugar_transporter_CS"/>
</dbReference>
<accession>A0AAN7SB66</accession>
<feature type="transmembrane region" description="Helical" evidence="7">
    <location>
        <begin position="319"/>
        <end position="340"/>
    </location>
</feature>
<comment type="caution">
    <text evidence="9">The sequence shown here is derived from an EMBL/GenBank/DDBJ whole genome shotgun (WGS) entry which is preliminary data.</text>
</comment>
<gene>
    <name evidence="9" type="ORF">RN001_016073</name>
</gene>
<organism evidence="9 10">
    <name type="scientific">Aquatica leii</name>
    <dbReference type="NCBI Taxonomy" id="1421715"/>
    <lineage>
        <taxon>Eukaryota</taxon>
        <taxon>Metazoa</taxon>
        <taxon>Ecdysozoa</taxon>
        <taxon>Arthropoda</taxon>
        <taxon>Hexapoda</taxon>
        <taxon>Insecta</taxon>
        <taxon>Pterygota</taxon>
        <taxon>Neoptera</taxon>
        <taxon>Endopterygota</taxon>
        <taxon>Coleoptera</taxon>
        <taxon>Polyphaga</taxon>
        <taxon>Elateriformia</taxon>
        <taxon>Elateroidea</taxon>
        <taxon>Lampyridae</taxon>
        <taxon>Luciolinae</taxon>
        <taxon>Aquatica</taxon>
    </lineage>
</organism>
<evidence type="ECO:0000256" key="5">
    <source>
        <dbReference type="ARBA" id="ARBA00022989"/>
    </source>
</evidence>
<dbReference type="Proteomes" id="UP001353858">
    <property type="component" value="Unassembled WGS sequence"/>
</dbReference>
<evidence type="ECO:0000256" key="3">
    <source>
        <dbReference type="ARBA" id="ARBA00022448"/>
    </source>
</evidence>
<evidence type="ECO:0000256" key="2">
    <source>
        <dbReference type="ARBA" id="ARBA00008335"/>
    </source>
</evidence>
<dbReference type="InterPro" id="IPR036259">
    <property type="entry name" value="MFS_trans_sf"/>
</dbReference>
<keyword evidence="10" id="KW-1185">Reference proteome</keyword>
<feature type="domain" description="Major facilitator superfamily (MFS) profile" evidence="8">
    <location>
        <begin position="193"/>
        <end position="674"/>
    </location>
</feature>
<comment type="subcellular location">
    <subcellularLocation>
        <location evidence="1">Membrane</location>
        <topology evidence="1">Multi-pass membrane protein</topology>
    </subcellularLocation>
</comment>
<comment type="similarity">
    <text evidence="2">Belongs to the major facilitator superfamily.</text>
</comment>
<dbReference type="PANTHER" id="PTHR23511:SF34">
    <property type="entry name" value="SYNAPTIC VESICLE GLYCOPROTEIN 2"/>
    <property type="match status" value="1"/>
</dbReference>
<dbReference type="AlphaFoldDB" id="A0AAN7SB66"/>
<feature type="transmembrane region" description="Helical" evidence="7">
    <location>
        <begin position="562"/>
        <end position="582"/>
    </location>
</feature>
<keyword evidence="5 7" id="KW-1133">Transmembrane helix</keyword>
<dbReference type="SUPFAM" id="SSF103473">
    <property type="entry name" value="MFS general substrate transporter"/>
    <property type="match status" value="1"/>
</dbReference>
<sequence>MESSVSPYVHFDCGEVEVDQDKILAVFEETDCSVNDNIRGKEIIDVQGVNLVDNMEIESEECNVDDPEYIADPIEAESLQIEDYEKQLFITAQPAAPNKSGPPDPTINLPTKDSLNLDRQRRMVEVGPPIKNKIDCDVKGESVPNGCGSKDLELTSFNRKDPGKVPIDPEKGIIEKADFESAIELTSYGKFHYMLLAVCGFVSTSEEMDVISMSFILPSAQCDLHLDTHSKGWLNSIIFIGMMAGAYAWGSVADSLGRRKVLIAISFMNALCIVASSFSQSYELFMLFRFLNGAALGGSGPVIWSYFAEFQPKSKRGSMLSFMAAFWTLGNLFVAGLAWLVIPTGIGYTSHNFIYNSWRIFLLICAIPSFVVAALLFFLPESPKFLLSRGRVDEALEIFKKIYTINTGKSKDDYPVKHLLVEENFTKISNNPDKVDLKNKYKTILSDILTNSKQLFVSPILRFTLISITINFTFHIGYYGLMMWFPELFNRFDEYSRIHPGEDAGVCTVTQYVIESGSQQDGKICSDKIESAVFMESLITVASAIPSNIIAVLGMDRLGRKFFLVFSTLTSGLCAACMYFVYNKLHNLIVSAVFSGVISCGNAALDCLITEIFPTNLRATGVAISMVAARLGGIIGNIVIATLLDVYCPAPTFIVAVLLIGGGLLCLTLPNTTREPLS</sequence>
<dbReference type="PANTHER" id="PTHR23511">
    <property type="entry name" value="SYNAPTIC VESICLE GLYCOPROTEIN 2"/>
    <property type="match status" value="1"/>
</dbReference>
<keyword evidence="3" id="KW-0813">Transport</keyword>
<keyword evidence="6 7" id="KW-0472">Membrane</keyword>
<feature type="transmembrane region" description="Helical" evidence="7">
    <location>
        <begin position="261"/>
        <end position="278"/>
    </location>
</feature>
<dbReference type="Gene3D" id="1.20.1250.20">
    <property type="entry name" value="MFS general substrate transporter like domains"/>
    <property type="match status" value="1"/>
</dbReference>
<dbReference type="InterPro" id="IPR011701">
    <property type="entry name" value="MFS"/>
</dbReference>
<dbReference type="InterPro" id="IPR020846">
    <property type="entry name" value="MFS_dom"/>
</dbReference>
<feature type="transmembrane region" description="Helical" evidence="7">
    <location>
        <begin position="360"/>
        <end position="379"/>
    </location>
</feature>
<dbReference type="FunFam" id="1.20.1250.20:FF:000232">
    <property type="entry name" value="Organic cation/carnitine transporter 7"/>
    <property type="match status" value="1"/>
</dbReference>
<protein>
    <recommendedName>
        <fullName evidence="8">Major facilitator superfamily (MFS) profile domain-containing protein</fullName>
    </recommendedName>
</protein>
<dbReference type="PROSITE" id="PS00216">
    <property type="entry name" value="SUGAR_TRANSPORT_1"/>
    <property type="match status" value="1"/>
</dbReference>
<dbReference type="InterPro" id="IPR005828">
    <property type="entry name" value="MFS_sugar_transport-like"/>
</dbReference>
<dbReference type="GO" id="GO:0016020">
    <property type="term" value="C:membrane"/>
    <property type="evidence" value="ECO:0007669"/>
    <property type="project" value="UniProtKB-SubCell"/>
</dbReference>
<evidence type="ECO:0000256" key="6">
    <source>
        <dbReference type="ARBA" id="ARBA00023136"/>
    </source>
</evidence>
<evidence type="ECO:0000259" key="8">
    <source>
        <dbReference type="PROSITE" id="PS50850"/>
    </source>
</evidence>
<feature type="transmembrane region" description="Helical" evidence="7">
    <location>
        <begin position="650"/>
        <end position="669"/>
    </location>
</feature>
<proteinExistence type="inferred from homology"/>
<dbReference type="EMBL" id="JARPUR010000008">
    <property type="protein sequence ID" value="KAK4871949.1"/>
    <property type="molecule type" value="Genomic_DNA"/>
</dbReference>
<dbReference type="Pfam" id="PF00083">
    <property type="entry name" value="Sugar_tr"/>
    <property type="match status" value="1"/>
</dbReference>
<evidence type="ECO:0000256" key="7">
    <source>
        <dbReference type="SAM" id="Phobius"/>
    </source>
</evidence>
<evidence type="ECO:0000313" key="10">
    <source>
        <dbReference type="Proteomes" id="UP001353858"/>
    </source>
</evidence>
<feature type="transmembrane region" description="Helical" evidence="7">
    <location>
        <begin position="460"/>
        <end position="481"/>
    </location>
</feature>